<keyword evidence="3" id="KW-0999">Mitochondrion inner membrane</keyword>
<keyword evidence="4" id="KW-1133">Transmembrane helix</keyword>
<keyword evidence="5" id="KW-0496">Mitochondrion</keyword>
<name>A0A6V2QQH9_9STRA</name>
<dbReference type="InterPro" id="IPR001623">
    <property type="entry name" value="DnaJ_domain"/>
</dbReference>
<accession>A0A6V2QQH9</accession>
<evidence type="ECO:0000256" key="8">
    <source>
        <dbReference type="SAM" id="MobiDB-lite"/>
    </source>
</evidence>
<evidence type="ECO:0000256" key="2">
    <source>
        <dbReference type="ARBA" id="ARBA00022692"/>
    </source>
</evidence>
<dbReference type="Gene3D" id="1.10.287.110">
    <property type="entry name" value="DnaJ domain"/>
    <property type="match status" value="1"/>
</dbReference>
<dbReference type="FunFam" id="1.10.287.110:FF:000001">
    <property type="entry name" value="Import inner membrane translocase subunit tim14"/>
    <property type="match status" value="1"/>
</dbReference>
<dbReference type="AlphaFoldDB" id="A0A6V2QQH9"/>
<dbReference type="CDD" id="cd06257">
    <property type="entry name" value="DnaJ"/>
    <property type="match status" value="1"/>
</dbReference>
<evidence type="ECO:0000313" key="10">
    <source>
        <dbReference type="EMBL" id="CAE4670034.1"/>
    </source>
</evidence>
<comment type="subcellular location">
    <subcellularLocation>
        <location evidence="1">Mitochondrion inner membrane</location>
        <topology evidence="1">Single-pass membrane protein</topology>
    </subcellularLocation>
</comment>
<dbReference type="EMBL" id="HBNS01061817">
    <property type="protein sequence ID" value="CAE4670034.1"/>
    <property type="molecule type" value="Transcribed_RNA"/>
</dbReference>
<dbReference type="InterPro" id="IPR036869">
    <property type="entry name" value="J_dom_sf"/>
</dbReference>
<dbReference type="SUPFAM" id="SSF46565">
    <property type="entry name" value="Chaperone J-domain"/>
    <property type="match status" value="1"/>
</dbReference>
<evidence type="ECO:0000256" key="5">
    <source>
        <dbReference type="ARBA" id="ARBA00023128"/>
    </source>
</evidence>
<dbReference type="GO" id="GO:0030150">
    <property type="term" value="P:protein import into mitochondrial matrix"/>
    <property type="evidence" value="ECO:0007669"/>
    <property type="project" value="TreeGrafter"/>
</dbReference>
<gene>
    <name evidence="10" type="ORF">DBRI00130_LOCUS44583</name>
</gene>
<feature type="compositionally biased region" description="Basic and acidic residues" evidence="8">
    <location>
        <begin position="121"/>
        <end position="151"/>
    </location>
</feature>
<evidence type="ECO:0000256" key="7">
    <source>
        <dbReference type="ARBA" id="ARBA00038105"/>
    </source>
</evidence>
<dbReference type="GO" id="GO:0001405">
    <property type="term" value="C:PAM complex, Tim23 associated import motor"/>
    <property type="evidence" value="ECO:0007669"/>
    <property type="project" value="TreeGrafter"/>
</dbReference>
<evidence type="ECO:0000259" key="9">
    <source>
        <dbReference type="PROSITE" id="PS50076"/>
    </source>
</evidence>
<dbReference type="PANTHER" id="PTHR12763">
    <property type="match status" value="1"/>
</dbReference>
<proteinExistence type="inferred from homology"/>
<feature type="region of interest" description="Disordered" evidence="8">
    <location>
        <begin position="112"/>
        <end position="151"/>
    </location>
</feature>
<evidence type="ECO:0000256" key="1">
    <source>
        <dbReference type="ARBA" id="ARBA00004434"/>
    </source>
</evidence>
<dbReference type="PROSITE" id="PS50076">
    <property type="entry name" value="DNAJ_2"/>
    <property type="match status" value="1"/>
</dbReference>
<keyword evidence="6" id="KW-0472">Membrane</keyword>
<comment type="similarity">
    <text evidence="7">Belongs to the TIM14 family.</text>
</comment>
<dbReference type="GO" id="GO:0001671">
    <property type="term" value="F:ATPase activator activity"/>
    <property type="evidence" value="ECO:0007669"/>
    <property type="project" value="TreeGrafter"/>
</dbReference>
<keyword evidence="2" id="KW-0812">Transmembrane</keyword>
<reference evidence="10" key="1">
    <citation type="submission" date="2021-01" db="EMBL/GenBank/DDBJ databases">
        <authorList>
            <person name="Corre E."/>
            <person name="Pelletier E."/>
            <person name="Niang G."/>
            <person name="Scheremetjew M."/>
            <person name="Finn R."/>
            <person name="Kale V."/>
            <person name="Holt S."/>
            <person name="Cochrane G."/>
            <person name="Meng A."/>
            <person name="Brown T."/>
            <person name="Cohen L."/>
        </authorList>
    </citation>
    <scope>NUCLEOTIDE SEQUENCE</scope>
    <source>
        <strain evidence="10">GSO104</strain>
    </source>
</reference>
<dbReference type="SMART" id="SM00271">
    <property type="entry name" value="DnaJ"/>
    <property type="match status" value="1"/>
</dbReference>
<feature type="domain" description="J" evidence="9">
    <location>
        <begin position="183"/>
        <end position="236"/>
    </location>
</feature>
<evidence type="ECO:0000256" key="3">
    <source>
        <dbReference type="ARBA" id="ARBA00022792"/>
    </source>
</evidence>
<dbReference type="PANTHER" id="PTHR12763:SF28">
    <property type="entry name" value="GEO10507P1-RELATED"/>
    <property type="match status" value="1"/>
</dbReference>
<evidence type="ECO:0000256" key="6">
    <source>
        <dbReference type="ARBA" id="ARBA00023136"/>
    </source>
</evidence>
<organism evidence="10">
    <name type="scientific">Ditylum brightwellii</name>
    <dbReference type="NCBI Taxonomy" id="49249"/>
    <lineage>
        <taxon>Eukaryota</taxon>
        <taxon>Sar</taxon>
        <taxon>Stramenopiles</taxon>
        <taxon>Ochrophyta</taxon>
        <taxon>Bacillariophyta</taxon>
        <taxon>Mediophyceae</taxon>
        <taxon>Lithodesmiophycidae</taxon>
        <taxon>Lithodesmiales</taxon>
        <taxon>Lithodesmiaceae</taxon>
        <taxon>Ditylum</taxon>
    </lineage>
</organism>
<evidence type="ECO:0000256" key="4">
    <source>
        <dbReference type="ARBA" id="ARBA00022989"/>
    </source>
</evidence>
<protein>
    <recommendedName>
        <fullName evidence="9">J domain-containing protein</fullName>
    </recommendedName>
</protein>
<sequence length="237" mass="26679">MMRTAAATIAAAGKSNRSYHTPIYAGLSQRFPSTIPKRNDDDENNNNKYQIMKLQQPQHHLHYNHNLSLQQVRYYHSTQPVERGAALVLGLGAVAATAKAGQYAVRAYEEWKASQPEEPEEKTTEDATFQSKDENDSTKKQETKQEAKKDDGKRENIFAKFFNMGVGSKYYEGGFEDTMTKREAALILGVRESSTPKRIKDAHRKLLILNHPDTGGSTYLSGKINEAKELLLKGKKM</sequence>